<evidence type="ECO:0000259" key="10">
    <source>
        <dbReference type="PROSITE" id="PS50878"/>
    </source>
</evidence>
<dbReference type="InterPro" id="IPR013597">
    <property type="entry name" value="Mat_intron_G2"/>
</dbReference>
<comment type="catalytic activity">
    <reaction evidence="9">
        <text>DNA(n) + a 2'-deoxyribonucleoside 5'-triphosphate = DNA(n+1) + diphosphate</text>
        <dbReference type="Rhea" id="RHEA:22508"/>
        <dbReference type="Rhea" id="RHEA-COMP:17339"/>
        <dbReference type="Rhea" id="RHEA-COMP:17340"/>
        <dbReference type="ChEBI" id="CHEBI:33019"/>
        <dbReference type="ChEBI" id="CHEBI:61560"/>
        <dbReference type="ChEBI" id="CHEBI:173112"/>
        <dbReference type="EC" id="2.7.7.49"/>
    </reaction>
</comment>
<dbReference type="NCBIfam" id="TIGR04416">
    <property type="entry name" value="group_II_RT_mat"/>
    <property type="match status" value="1"/>
</dbReference>
<evidence type="ECO:0000256" key="7">
    <source>
        <dbReference type="ARBA" id="ARBA00023118"/>
    </source>
</evidence>
<keyword evidence="3 11" id="KW-0548">Nucleotidyltransferase</keyword>
<dbReference type="Pfam" id="PF08388">
    <property type="entry name" value="GIIM"/>
    <property type="match status" value="1"/>
</dbReference>
<dbReference type="EMBL" id="VUMN01000064">
    <property type="protein sequence ID" value="MSS59857.1"/>
    <property type="molecule type" value="Genomic_DNA"/>
</dbReference>
<dbReference type="GO" id="GO:0003723">
    <property type="term" value="F:RNA binding"/>
    <property type="evidence" value="ECO:0007669"/>
    <property type="project" value="InterPro"/>
</dbReference>
<dbReference type="Pfam" id="PF00078">
    <property type="entry name" value="RVT_1"/>
    <property type="match status" value="1"/>
</dbReference>
<dbReference type="PANTHER" id="PTHR34047:SF8">
    <property type="entry name" value="PROTEIN YKFC"/>
    <property type="match status" value="1"/>
</dbReference>
<keyword evidence="4" id="KW-0479">Metal-binding</keyword>
<proteinExistence type="inferred from homology"/>
<dbReference type="InterPro" id="IPR043502">
    <property type="entry name" value="DNA/RNA_pol_sf"/>
</dbReference>
<dbReference type="PRINTS" id="PR00866">
    <property type="entry name" value="RNADNAPOLMS"/>
</dbReference>
<dbReference type="Proteomes" id="UP000461880">
    <property type="component" value="Unassembled WGS sequence"/>
</dbReference>
<reference evidence="11 12" key="1">
    <citation type="submission" date="2019-08" db="EMBL/GenBank/DDBJ databases">
        <title>In-depth cultivation of the pig gut microbiome towards novel bacterial diversity and tailored functional studies.</title>
        <authorList>
            <person name="Wylensek D."/>
            <person name="Hitch T.C.A."/>
            <person name="Clavel T."/>
        </authorList>
    </citation>
    <scope>NUCLEOTIDE SEQUENCE [LARGE SCALE GENOMIC DNA]</scope>
    <source>
        <strain evidence="11 12">Oil+RF-744-GAM-WT-6</strain>
    </source>
</reference>
<keyword evidence="7" id="KW-0051">Antiviral defense</keyword>
<keyword evidence="12" id="KW-1185">Reference proteome</keyword>
<keyword evidence="2 11" id="KW-0808">Transferase</keyword>
<dbReference type="InterPro" id="IPR051083">
    <property type="entry name" value="GrpII_Intron_Splice-Mob/Def"/>
</dbReference>
<dbReference type="CDD" id="cd01651">
    <property type="entry name" value="RT_G2_intron"/>
    <property type="match status" value="1"/>
</dbReference>
<gene>
    <name evidence="11" type="primary">ltrA</name>
    <name evidence="11" type="ORF">FYJ51_13250</name>
</gene>
<dbReference type="GO" id="GO:0046872">
    <property type="term" value="F:metal ion binding"/>
    <property type="evidence" value="ECO:0007669"/>
    <property type="project" value="UniProtKB-KW"/>
</dbReference>
<dbReference type="InterPro" id="IPR030931">
    <property type="entry name" value="Group_II_RT_mat"/>
</dbReference>
<organism evidence="11 12">
    <name type="scientific">Stecheria intestinalis</name>
    <dbReference type="NCBI Taxonomy" id="2606630"/>
    <lineage>
        <taxon>Bacteria</taxon>
        <taxon>Bacillati</taxon>
        <taxon>Bacillota</taxon>
        <taxon>Erysipelotrichia</taxon>
        <taxon>Erysipelotrichales</taxon>
        <taxon>Erysipelotrichaceae</taxon>
        <taxon>Stecheria</taxon>
    </lineage>
</organism>
<evidence type="ECO:0000256" key="2">
    <source>
        <dbReference type="ARBA" id="ARBA00022679"/>
    </source>
</evidence>
<keyword evidence="5" id="KW-0460">Magnesium</keyword>
<evidence type="ECO:0000256" key="5">
    <source>
        <dbReference type="ARBA" id="ARBA00022842"/>
    </source>
</evidence>
<dbReference type="AlphaFoldDB" id="A0A7X2NUQ8"/>
<dbReference type="PROSITE" id="PS50878">
    <property type="entry name" value="RT_POL"/>
    <property type="match status" value="1"/>
</dbReference>
<comment type="similarity">
    <text evidence="8">Belongs to the bacterial reverse transcriptase family.</text>
</comment>
<dbReference type="EC" id="2.7.7.49" evidence="1"/>
<evidence type="ECO:0000256" key="4">
    <source>
        <dbReference type="ARBA" id="ARBA00022723"/>
    </source>
</evidence>
<evidence type="ECO:0000313" key="12">
    <source>
        <dbReference type="Proteomes" id="UP000461880"/>
    </source>
</evidence>
<dbReference type="PANTHER" id="PTHR34047">
    <property type="entry name" value="NUCLEAR INTRON MATURASE 1, MITOCHONDRIAL-RELATED"/>
    <property type="match status" value="1"/>
</dbReference>
<dbReference type="SUPFAM" id="SSF56672">
    <property type="entry name" value="DNA/RNA polymerases"/>
    <property type="match status" value="1"/>
</dbReference>
<dbReference type="InterPro" id="IPR043128">
    <property type="entry name" value="Rev_trsase/Diguanyl_cyclase"/>
</dbReference>
<evidence type="ECO:0000256" key="3">
    <source>
        <dbReference type="ARBA" id="ARBA00022695"/>
    </source>
</evidence>
<evidence type="ECO:0000256" key="9">
    <source>
        <dbReference type="ARBA" id="ARBA00048173"/>
    </source>
</evidence>
<feature type="domain" description="Reverse transcriptase" evidence="10">
    <location>
        <begin position="50"/>
        <end position="276"/>
    </location>
</feature>
<evidence type="ECO:0000256" key="8">
    <source>
        <dbReference type="ARBA" id="ARBA00034120"/>
    </source>
</evidence>
<accession>A0A7X2NUQ8</accession>
<protein>
    <recommendedName>
        <fullName evidence="1">RNA-directed DNA polymerase</fullName>
        <ecNumber evidence="1">2.7.7.49</ecNumber>
    </recommendedName>
</protein>
<dbReference type="InterPro" id="IPR000123">
    <property type="entry name" value="Reverse_transcriptase_msDNA"/>
</dbReference>
<dbReference type="Gene3D" id="3.30.70.270">
    <property type="match status" value="1"/>
</dbReference>
<evidence type="ECO:0000256" key="1">
    <source>
        <dbReference type="ARBA" id="ARBA00012493"/>
    </source>
</evidence>
<dbReference type="GO" id="GO:0051607">
    <property type="term" value="P:defense response to virus"/>
    <property type="evidence" value="ECO:0007669"/>
    <property type="project" value="UniProtKB-KW"/>
</dbReference>
<evidence type="ECO:0000313" key="11">
    <source>
        <dbReference type="EMBL" id="MSS59857.1"/>
    </source>
</evidence>
<dbReference type="GO" id="GO:0003964">
    <property type="term" value="F:RNA-directed DNA polymerase activity"/>
    <property type="evidence" value="ECO:0007669"/>
    <property type="project" value="UniProtKB-KW"/>
</dbReference>
<evidence type="ECO:0000256" key="6">
    <source>
        <dbReference type="ARBA" id="ARBA00022918"/>
    </source>
</evidence>
<dbReference type="InterPro" id="IPR000477">
    <property type="entry name" value="RT_dom"/>
</dbReference>
<keyword evidence="6 11" id="KW-0695">RNA-directed DNA polymerase</keyword>
<sequence length="424" mass="49663">MASQLLELILSDRNLEEASRKVMINKGSAGIDRMPVSRLPEYIRLHKDEVRELIRHRHYRPLPVKRVEIPKDDGSKRNLGVPAVKDRWIEQAVTQVLSPIFDRTFSDSSYGFRPGRRAEQAILKALEYMNDGYDWIVDLDLSKFFDNVNQDILMILVHNVIKDPDTESLIRRFLQGGVLIEGSFEETRKGTAQGSPISPLLANVYLNEFDKELESRGLHFTRYADDCIICVRSEAAANRVMKSVTNWLGKRLRVQVNAAKTKVARPNQIKYLGHSFYFKDGKWRPKPHIKSLKKLEYKLVPLLTRKYNIPMDQRITKINQVVRGWVNYYRLCNMKTALKKIDSWVRLHIRMIYWKQWKTVRNRANHLYALGMKTYWAWRYANTRKGIYASGLFLSRWITNDLLKREAGLISSEEYFTLVHVTVM</sequence>
<name>A0A7X2NUQ8_9FIRM</name>
<comment type="caution">
    <text evidence="11">The sequence shown here is derived from an EMBL/GenBank/DDBJ whole genome shotgun (WGS) entry which is preliminary data.</text>
</comment>
<dbReference type="RefSeq" id="WP_154506016.1">
    <property type="nucleotide sequence ID" value="NZ_VUMN01000064.1"/>
</dbReference>